<dbReference type="EMBL" id="JBDXMX010000001">
    <property type="protein sequence ID" value="MEO9246680.1"/>
    <property type="molecule type" value="Genomic_DNA"/>
</dbReference>
<comment type="subcellular location">
    <subcellularLocation>
        <location evidence="1">Cell membrane</location>
        <topology evidence="1">Multi-pass membrane protein</topology>
    </subcellularLocation>
</comment>
<evidence type="ECO:0000256" key="3">
    <source>
        <dbReference type="ARBA" id="ARBA00022692"/>
    </source>
</evidence>
<feature type="transmembrane region" description="Helical" evidence="6">
    <location>
        <begin position="134"/>
        <end position="156"/>
    </location>
</feature>
<dbReference type="InterPro" id="IPR018076">
    <property type="entry name" value="T2SS_GspF_dom"/>
</dbReference>
<evidence type="ECO:0000256" key="2">
    <source>
        <dbReference type="ARBA" id="ARBA00022475"/>
    </source>
</evidence>
<evidence type="ECO:0000313" key="9">
    <source>
        <dbReference type="Proteomes" id="UP001484097"/>
    </source>
</evidence>
<sequence>MTTFAMALMLGLALGAGLALVLIALPWGWRPSLARRVEPQLRHHAPASTLLAEQAVVSPWGALGRILRPVLAEGVRLLGRFNLGNQALERKLEAAGSDLSVQDYRAQQLIAAAAAAAAGVAGCVALAVNGALNPFLGVVLVVSLAVAAFFLRDNVLTGQVNRRRTRILSEFPSVAELVALSVSAGDSAAGALERVATTARGELAGEFATVLADMRSGSSIHVALKSCARRIQLAPVERFIEGILVALERGTPLADVLRAQAKDVRELSKRELLESAGRKEIGMMTPLVFGILPLTVVFAVYPGISIMNLGF</sequence>
<keyword evidence="2" id="KW-1003">Cell membrane</keyword>
<keyword evidence="5 6" id="KW-0472">Membrane</keyword>
<proteinExistence type="predicted"/>
<name>A0ABV0IF29_9MICC</name>
<dbReference type="Proteomes" id="UP001484097">
    <property type="component" value="Unassembled WGS sequence"/>
</dbReference>
<evidence type="ECO:0000256" key="1">
    <source>
        <dbReference type="ARBA" id="ARBA00004651"/>
    </source>
</evidence>
<keyword evidence="3 6" id="KW-0812">Transmembrane</keyword>
<evidence type="ECO:0000256" key="4">
    <source>
        <dbReference type="ARBA" id="ARBA00022989"/>
    </source>
</evidence>
<dbReference type="PANTHER" id="PTHR35007">
    <property type="entry name" value="INTEGRAL MEMBRANE PROTEIN-RELATED"/>
    <property type="match status" value="1"/>
</dbReference>
<feature type="transmembrane region" description="Helical" evidence="6">
    <location>
        <begin position="6"/>
        <end position="29"/>
    </location>
</feature>
<feature type="domain" description="Type II secretion system protein GspF" evidence="7">
    <location>
        <begin position="176"/>
        <end position="299"/>
    </location>
</feature>
<accession>A0ABV0IF29</accession>
<keyword evidence="4 6" id="KW-1133">Transmembrane helix</keyword>
<organism evidence="8 9">
    <name type="scientific">Citricoccus nitrophenolicus</name>
    <dbReference type="NCBI Taxonomy" id="863575"/>
    <lineage>
        <taxon>Bacteria</taxon>
        <taxon>Bacillati</taxon>
        <taxon>Actinomycetota</taxon>
        <taxon>Actinomycetes</taxon>
        <taxon>Micrococcales</taxon>
        <taxon>Micrococcaceae</taxon>
        <taxon>Citricoccus</taxon>
    </lineage>
</organism>
<dbReference type="Pfam" id="PF00482">
    <property type="entry name" value="T2SSF"/>
    <property type="match status" value="1"/>
</dbReference>
<protein>
    <submittedName>
        <fullName evidence="8">Type II secretion system F family protein</fullName>
    </submittedName>
</protein>
<reference evidence="8 9" key="1">
    <citation type="submission" date="2024-05" db="EMBL/GenBank/DDBJ databases">
        <authorList>
            <person name="Yi C."/>
        </authorList>
    </citation>
    <scope>NUCLEOTIDE SEQUENCE [LARGE SCALE GENOMIC DNA]</scope>
    <source>
        <strain evidence="8 9">XS13</strain>
    </source>
</reference>
<comment type="caution">
    <text evidence="8">The sequence shown here is derived from an EMBL/GenBank/DDBJ whole genome shotgun (WGS) entry which is preliminary data.</text>
</comment>
<feature type="transmembrane region" description="Helical" evidence="6">
    <location>
        <begin position="109"/>
        <end position="128"/>
    </location>
</feature>
<dbReference type="PANTHER" id="PTHR35007:SF2">
    <property type="entry name" value="PILUS ASSEMBLE PROTEIN"/>
    <property type="match status" value="1"/>
</dbReference>
<evidence type="ECO:0000256" key="6">
    <source>
        <dbReference type="SAM" id="Phobius"/>
    </source>
</evidence>
<evidence type="ECO:0000313" key="8">
    <source>
        <dbReference type="EMBL" id="MEO9246680.1"/>
    </source>
</evidence>
<keyword evidence="9" id="KW-1185">Reference proteome</keyword>
<evidence type="ECO:0000259" key="7">
    <source>
        <dbReference type="Pfam" id="PF00482"/>
    </source>
</evidence>
<dbReference type="RefSeq" id="WP_309808763.1">
    <property type="nucleotide sequence ID" value="NZ_JBDXMX010000001.1"/>
</dbReference>
<feature type="transmembrane region" description="Helical" evidence="6">
    <location>
        <begin position="287"/>
        <end position="307"/>
    </location>
</feature>
<evidence type="ECO:0000256" key="5">
    <source>
        <dbReference type="ARBA" id="ARBA00023136"/>
    </source>
</evidence>
<gene>
    <name evidence="8" type="ORF">ABDK96_03195</name>
</gene>